<accession>A0ABW2PR67</accession>
<feature type="domain" description="STAS" evidence="2">
    <location>
        <begin position="180"/>
        <end position="279"/>
    </location>
</feature>
<name>A0ABW2PR67_9BACL</name>
<evidence type="ECO:0000259" key="2">
    <source>
        <dbReference type="PROSITE" id="PS50801"/>
    </source>
</evidence>
<dbReference type="Gene3D" id="3.30.750.24">
    <property type="entry name" value="STAS domain"/>
    <property type="match status" value="1"/>
</dbReference>
<evidence type="ECO:0000313" key="3">
    <source>
        <dbReference type="EMBL" id="MFC7391892.1"/>
    </source>
</evidence>
<dbReference type="CDD" id="cd07041">
    <property type="entry name" value="STAS_RsbR_RsbS_like"/>
    <property type="match status" value="1"/>
</dbReference>
<dbReference type="Proteomes" id="UP001596505">
    <property type="component" value="Unassembled WGS sequence"/>
</dbReference>
<dbReference type="InterPro" id="IPR002645">
    <property type="entry name" value="STAS_dom"/>
</dbReference>
<dbReference type="InterPro" id="IPR036513">
    <property type="entry name" value="STAS_dom_sf"/>
</dbReference>
<organism evidence="3 4">
    <name type="scientific">Scopulibacillus cellulosilyticus</name>
    <dbReference type="NCBI Taxonomy" id="2665665"/>
    <lineage>
        <taxon>Bacteria</taxon>
        <taxon>Bacillati</taxon>
        <taxon>Bacillota</taxon>
        <taxon>Bacilli</taxon>
        <taxon>Bacillales</taxon>
        <taxon>Sporolactobacillaceae</taxon>
        <taxon>Scopulibacillus</taxon>
    </lineage>
</organism>
<evidence type="ECO:0000256" key="1">
    <source>
        <dbReference type="ARBA" id="ARBA00022553"/>
    </source>
</evidence>
<sequence length="286" mass="32394">MATINLDGKTNEDLIEIKELILAKKEEFAERLITENVIKYPPHIKSDSKELKSWRYELFQIFADGIVLDKETSIQHATEWGKRIAGFLVSIGIPLELSIVSIRFYRHLIGEIIKEEAKKKQFTYDLFFEVLSRFDAIIDQTILSVSLSYEKENQHRIQIAQDALDELSVPIILVAERAGVLPLIGDLDTRRAKILMDKALDVGAAHHLRYLVIDVSGVPIIDTMVANQIFNVVKALKLIGIETKLSGIRPDIALTMVKLNIEFKETLTFSSLHLALESIGVKMKKD</sequence>
<evidence type="ECO:0000313" key="4">
    <source>
        <dbReference type="Proteomes" id="UP001596505"/>
    </source>
</evidence>
<gene>
    <name evidence="3" type="ORF">ACFQRG_02640</name>
</gene>
<keyword evidence="1" id="KW-0597">Phosphoprotein</keyword>
<dbReference type="Pfam" id="PF01740">
    <property type="entry name" value="STAS"/>
    <property type="match status" value="1"/>
</dbReference>
<dbReference type="PANTHER" id="PTHR33745:SF3">
    <property type="entry name" value="RSBT CO-ANTAGONIST PROTEIN RSBRC"/>
    <property type="match status" value="1"/>
</dbReference>
<dbReference type="EMBL" id="JBHTCO010000003">
    <property type="protein sequence ID" value="MFC7391892.1"/>
    <property type="molecule type" value="Genomic_DNA"/>
</dbReference>
<protein>
    <submittedName>
        <fullName evidence="3">STAS domain-containing protein</fullName>
    </submittedName>
</protein>
<dbReference type="SUPFAM" id="SSF52091">
    <property type="entry name" value="SpoIIaa-like"/>
    <property type="match status" value="1"/>
</dbReference>
<proteinExistence type="predicted"/>
<reference evidence="4" key="1">
    <citation type="journal article" date="2019" name="Int. J. Syst. Evol. Microbiol.">
        <title>The Global Catalogue of Microorganisms (GCM) 10K type strain sequencing project: providing services to taxonomists for standard genome sequencing and annotation.</title>
        <authorList>
            <consortium name="The Broad Institute Genomics Platform"/>
            <consortium name="The Broad Institute Genome Sequencing Center for Infectious Disease"/>
            <person name="Wu L."/>
            <person name="Ma J."/>
        </authorList>
    </citation>
    <scope>NUCLEOTIDE SEQUENCE [LARGE SCALE GENOMIC DNA]</scope>
    <source>
        <strain evidence="4">CGMCC 1.16305</strain>
    </source>
</reference>
<dbReference type="RefSeq" id="WP_380963349.1">
    <property type="nucleotide sequence ID" value="NZ_JBHTCO010000003.1"/>
</dbReference>
<comment type="caution">
    <text evidence="3">The sequence shown here is derived from an EMBL/GenBank/DDBJ whole genome shotgun (WGS) entry which is preliminary data.</text>
</comment>
<dbReference type="InterPro" id="IPR051932">
    <property type="entry name" value="Bact_StressResp_Reg"/>
</dbReference>
<keyword evidence="4" id="KW-1185">Reference proteome</keyword>
<dbReference type="PROSITE" id="PS50801">
    <property type="entry name" value="STAS"/>
    <property type="match status" value="1"/>
</dbReference>
<dbReference type="PANTHER" id="PTHR33745">
    <property type="entry name" value="RSBT ANTAGONIST PROTEIN RSBS-RELATED"/>
    <property type="match status" value="1"/>
</dbReference>